<keyword evidence="5 6" id="KW-0472">Membrane</keyword>
<proteinExistence type="inferred from homology"/>
<reference evidence="9" key="1">
    <citation type="submission" date="2015-09" db="EMBL/GenBank/DDBJ databases">
        <authorList>
            <consortium name="Pathogen Informatics"/>
        </authorList>
    </citation>
    <scope>NUCLEOTIDE SEQUENCE [LARGE SCALE GENOMIC DNA]</scope>
    <source>
        <strain evidence="9">Lake Konstanz</strain>
    </source>
</reference>
<feature type="compositionally biased region" description="Low complexity" evidence="7">
    <location>
        <begin position="16"/>
        <end position="55"/>
    </location>
</feature>
<dbReference type="Proteomes" id="UP000051952">
    <property type="component" value="Unassembled WGS sequence"/>
</dbReference>
<sequence length="540" mass="59315">MAGYEDPQKPNQTQLGYQGQGYQQDGYQQPQQVYQQQGYQQQGYDQGQGYQQQGGYQQGGYQQVAQNSPGGGYGSAQGEYQQYANQQAPILVGVPMYPDCPNDTLKTKFISQGYKDIWAAVIFIAVVLVTIVWGFVNVGKFKSDFESHEYSIDGNLTYKLGKYLPGAAFTSLALVCVMLALMRLFPRVFIVLANLIVVIVNVAAAIYGFAKVDAGVGIMFVILGLLHALWLYLVRRRIPLAGALLANSVGVVTKHYGTIITSFLSLVVLAVYGCFFCMMVVPTFQDIDNKNYGNSSQGTNITFGQFLLMCLFLLMFFWSTQVIMNVVHVTTSGTVATWYFAGPNATPPNPSIASLKRALTTSFGSICFGSLLVAILKLLHALAHSAARHRRSFLSCIALCFVSCLERLMEYFNVYAFTHVAIYGSSFVEAAKQTWEMIKNCGITAIINDNLVFPVLNLVMFIDSLAIGVGFGYAADSWMIGIISFCISAVIHLLVLRTVFSGVVTLFVCYAENPQIIASSNPQFNQEMLEGVEALKQSAC</sequence>
<feature type="transmembrane region" description="Helical" evidence="6">
    <location>
        <begin position="451"/>
        <end position="471"/>
    </location>
</feature>
<evidence type="ECO:0000256" key="2">
    <source>
        <dbReference type="ARBA" id="ARBA00007168"/>
    </source>
</evidence>
<feature type="transmembrane region" description="Helical" evidence="6">
    <location>
        <begin position="301"/>
        <end position="318"/>
    </location>
</feature>
<feature type="transmembrane region" description="Helical" evidence="6">
    <location>
        <begin position="414"/>
        <end position="431"/>
    </location>
</feature>
<feature type="transmembrane region" description="Helical" evidence="6">
    <location>
        <begin position="255"/>
        <end position="281"/>
    </location>
</feature>
<evidence type="ECO:0000256" key="3">
    <source>
        <dbReference type="ARBA" id="ARBA00022692"/>
    </source>
</evidence>
<dbReference type="GO" id="GO:0022857">
    <property type="term" value="F:transmembrane transporter activity"/>
    <property type="evidence" value="ECO:0007669"/>
    <property type="project" value="UniProtKB-UniRule"/>
</dbReference>
<gene>
    <name evidence="8" type="ORF">BSAL_70315</name>
</gene>
<organism evidence="8 9">
    <name type="scientific">Bodo saltans</name>
    <name type="common">Flagellated protozoan</name>
    <dbReference type="NCBI Taxonomy" id="75058"/>
    <lineage>
        <taxon>Eukaryota</taxon>
        <taxon>Discoba</taxon>
        <taxon>Euglenozoa</taxon>
        <taxon>Kinetoplastea</taxon>
        <taxon>Metakinetoplastina</taxon>
        <taxon>Eubodonida</taxon>
        <taxon>Bodonidae</taxon>
        <taxon>Bodo</taxon>
    </lineage>
</organism>
<dbReference type="OrthoDB" id="44736at2759"/>
<evidence type="ECO:0000256" key="1">
    <source>
        <dbReference type="ARBA" id="ARBA00004141"/>
    </source>
</evidence>
<evidence type="ECO:0000256" key="7">
    <source>
        <dbReference type="SAM" id="MobiDB-lite"/>
    </source>
</evidence>
<feature type="transmembrane region" description="Helical" evidence="6">
    <location>
        <begin position="323"/>
        <end position="341"/>
    </location>
</feature>
<feature type="transmembrane region" description="Helical" evidence="6">
    <location>
        <begin position="391"/>
        <end position="408"/>
    </location>
</feature>
<dbReference type="GO" id="GO:0005886">
    <property type="term" value="C:plasma membrane"/>
    <property type="evidence" value="ECO:0007669"/>
    <property type="project" value="UniProtKB-SubCell"/>
</dbReference>
<comment type="subcellular location">
    <subcellularLocation>
        <location evidence="6">Cell membrane</location>
        <topology evidence="6">Multi-pass membrane protein</topology>
    </subcellularLocation>
    <subcellularLocation>
        <location evidence="1">Membrane</location>
        <topology evidence="1">Multi-pass membrane protein</topology>
    </subcellularLocation>
</comment>
<protein>
    <recommendedName>
        <fullName evidence="6">Choline transporter-like protein</fullName>
    </recommendedName>
</protein>
<keyword evidence="3 6" id="KW-0812">Transmembrane</keyword>
<feature type="transmembrane region" description="Helical" evidence="6">
    <location>
        <begin position="361"/>
        <end position="379"/>
    </location>
</feature>
<feature type="transmembrane region" description="Helical" evidence="6">
    <location>
        <begin position="477"/>
        <end position="496"/>
    </location>
</feature>
<feature type="transmembrane region" description="Helical" evidence="6">
    <location>
        <begin position="117"/>
        <end position="136"/>
    </location>
</feature>
<dbReference type="InterPro" id="IPR007603">
    <property type="entry name" value="Choline_transptr-like"/>
</dbReference>
<dbReference type="AlphaFoldDB" id="A0A0S4IW21"/>
<dbReference type="PANTHER" id="PTHR12385">
    <property type="entry name" value="CHOLINE TRANSPORTER-LIKE (SLC FAMILY 44)"/>
    <property type="match status" value="1"/>
</dbReference>
<feature type="transmembrane region" description="Helical" evidence="6">
    <location>
        <begin position="216"/>
        <end position="234"/>
    </location>
</feature>
<name>A0A0S4IW21_BODSA</name>
<evidence type="ECO:0000256" key="4">
    <source>
        <dbReference type="ARBA" id="ARBA00022989"/>
    </source>
</evidence>
<keyword evidence="9" id="KW-1185">Reference proteome</keyword>
<dbReference type="OMA" id="RSTWEQF"/>
<keyword evidence="4 6" id="KW-1133">Transmembrane helix</keyword>
<dbReference type="VEuPathDB" id="TriTrypDB:BSAL_70315"/>
<feature type="transmembrane region" description="Helical" evidence="6">
    <location>
        <begin position="188"/>
        <end position="210"/>
    </location>
</feature>
<evidence type="ECO:0000256" key="6">
    <source>
        <dbReference type="RuleBase" id="RU368066"/>
    </source>
</evidence>
<feature type="transmembrane region" description="Helical" evidence="6">
    <location>
        <begin position="163"/>
        <end position="181"/>
    </location>
</feature>
<feature type="region of interest" description="Disordered" evidence="7">
    <location>
        <begin position="1"/>
        <end position="55"/>
    </location>
</feature>
<comment type="function">
    <text evidence="6">Choline transporter.</text>
</comment>
<dbReference type="Pfam" id="PF04515">
    <property type="entry name" value="Choline_transpo"/>
    <property type="match status" value="1"/>
</dbReference>
<evidence type="ECO:0000256" key="5">
    <source>
        <dbReference type="ARBA" id="ARBA00023136"/>
    </source>
</evidence>
<comment type="similarity">
    <text evidence="2 6">Belongs to the CTL (choline transporter-like) family.</text>
</comment>
<accession>A0A0S4IW21</accession>
<evidence type="ECO:0000313" key="9">
    <source>
        <dbReference type="Proteomes" id="UP000051952"/>
    </source>
</evidence>
<dbReference type="PANTHER" id="PTHR12385:SF4">
    <property type="entry name" value="PROTEIN PNS1"/>
    <property type="match status" value="1"/>
</dbReference>
<evidence type="ECO:0000313" key="8">
    <source>
        <dbReference type="EMBL" id="CUG03896.1"/>
    </source>
</evidence>
<dbReference type="EMBL" id="CYKH01000513">
    <property type="protein sequence ID" value="CUG03896.1"/>
    <property type="molecule type" value="Genomic_DNA"/>
</dbReference>